<evidence type="ECO:0000256" key="1">
    <source>
        <dbReference type="ARBA" id="ARBA00017446"/>
    </source>
</evidence>
<dbReference type="NCBIfam" id="NF005074">
    <property type="entry name" value="PRK06498.1"/>
    <property type="match status" value="1"/>
</dbReference>
<comment type="cofactor">
    <cofactor evidence="7">
        <name>Mg(2+)</name>
        <dbReference type="ChEBI" id="CHEBI:18420"/>
    </cofactor>
    <text evidence="7">Can also use Mn(2+) ion.</text>
</comment>
<reference evidence="9 12" key="3">
    <citation type="submission" date="2023-07" db="EMBL/GenBank/DDBJ databases">
        <title>Genome content predicts the carbon catabolic preferences of heterotrophic bacteria.</title>
        <authorList>
            <person name="Gralka M."/>
        </authorList>
    </citation>
    <scope>NUCLEOTIDE SEQUENCE [LARGE SCALE GENOMIC DNA]</scope>
    <source>
        <strain evidence="9 12">4G03</strain>
    </source>
</reference>
<dbReference type="RefSeq" id="WP_099216235.1">
    <property type="nucleotide sequence ID" value="NZ_JAUYVU010000009.1"/>
</dbReference>
<keyword evidence="7" id="KW-0479">Metal-binding</keyword>
<keyword evidence="7" id="KW-0460">Magnesium</keyword>
<keyword evidence="12" id="KW-1185">Reference proteome</keyword>
<organism evidence="10 11">
    <name type="scientific">Tenacibaculum discolor</name>
    <dbReference type="NCBI Taxonomy" id="361581"/>
    <lineage>
        <taxon>Bacteria</taxon>
        <taxon>Pseudomonadati</taxon>
        <taxon>Bacteroidota</taxon>
        <taxon>Flavobacteriia</taxon>
        <taxon>Flavobacteriales</taxon>
        <taxon>Flavobacteriaceae</taxon>
        <taxon>Tenacibaculum</taxon>
    </lineage>
</organism>
<dbReference type="PANTHER" id="PTHR21631">
    <property type="entry name" value="ISOCITRATE LYASE/MALATE SYNTHASE"/>
    <property type="match status" value="1"/>
</dbReference>
<evidence type="ECO:0000313" key="9">
    <source>
        <dbReference type="EMBL" id="MDP2542190.1"/>
    </source>
</evidence>
<comment type="caution">
    <text evidence="10">The sequence shown here is derived from an EMBL/GenBank/DDBJ whole genome shotgun (WGS) entry which is preliminary data.</text>
</comment>
<feature type="binding site" evidence="7">
    <location>
        <position position="180"/>
    </location>
    <ligand>
        <name>Mg(2+)</name>
        <dbReference type="ChEBI" id="CHEBI:18420"/>
    </ligand>
</feature>
<feature type="active site" description="Proton acceptor" evidence="6">
    <location>
        <position position="218"/>
    </location>
</feature>
<protein>
    <recommendedName>
        <fullName evidence="1">Isocitrate lyase</fullName>
    </recommendedName>
    <alternativeName>
        <fullName evidence="4">Isocitrase</fullName>
    </alternativeName>
    <alternativeName>
        <fullName evidence="5">Isocitratase</fullName>
    </alternativeName>
</protein>
<reference evidence="10" key="2">
    <citation type="submission" date="2017-10" db="EMBL/GenBank/DDBJ databases">
        <authorList>
            <person name="Enke T.N."/>
            <person name="Cordero O.X."/>
        </authorList>
    </citation>
    <scope>NUCLEOTIDE SEQUENCE</scope>
    <source>
        <strain evidence="10">4G03</strain>
    </source>
</reference>
<evidence type="ECO:0000256" key="3">
    <source>
        <dbReference type="ARBA" id="ARBA00023531"/>
    </source>
</evidence>
<evidence type="ECO:0000256" key="2">
    <source>
        <dbReference type="ARBA" id="ARBA00023239"/>
    </source>
</evidence>
<evidence type="ECO:0000313" key="11">
    <source>
        <dbReference type="Proteomes" id="UP000222163"/>
    </source>
</evidence>
<evidence type="ECO:0000256" key="8">
    <source>
        <dbReference type="SAM" id="MobiDB-lite"/>
    </source>
</evidence>
<evidence type="ECO:0000256" key="7">
    <source>
        <dbReference type="PIRSR" id="PIRSR001362-3"/>
    </source>
</evidence>
<evidence type="ECO:0000256" key="5">
    <source>
        <dbReference type="ARBA" id="ARBA00031921"/>
    </source>
</evidence>
<evidence type="ECO:0000256" key="4">
    <source>
        <dbReference type="ARBA" id="ARBA00031022"/>
    </source>
</evidence>
<dbReference type="InterPro" id="IPR015813">
    <property type="entry name" value="Pyrv/PenolPyrv_kinase-like_dom"/>
</dbReference>
<dbReference type="AlphaFoldDB" id="A0A2G1BRY8"/>
<evidence type="ECO:0000313" key="10">
    <source>
        <dbReference type="EMBL" id="PHN96694.1"/>
    </source>
</evidence>
<feature type="compositionally biased region" description="Basic and acidic residues" evidence="8">
    <location>
        <begin position="528"/>
        <end position="543"/>
    </location>
</feature>
<dbReference type="Proteomes" id="UP000222163">
    <property type="component" value="Unassembled WGS sequence"/>
</dbReference>
<dbReference type="GO" id="GO:0004451">
    <property type="term" value="F:isocitrate lyase activity"/>
    <property type="evidence" value="ECO:0007669"/>
    <property type="project" value="UniProtKB-EC"/>
</dbReference>
<feature type="region of interest" description="Disordered" evidence="8">
    <location>
        <begin position="519"/>
        <end position="543"/>
    </location>
</feature>
<name>A0A2G1BRY8_9FLAO</name>
<proteinExistence type="predicted"/>
<comment type="catalytic activity">
    <reaction evidence="3">
        <text>D-threo-isocitrate = glyoxylate + succinate</text>
        <dbReference type="Rhea" id="RHEA:13245"/>
        <dbReference type="ChEBI" id="CHEBI:15562"/>
        <dbReference type="ChEBI" id="CHEBI:30031"/>
        <dbReference type="ChEBI" id="CHEBI:36655"/>
        <dbReference type="EC" id="4.1.3.1"/>
    </reaction>
</comment>
<dbReference type="GO" id="GO:0019752">
    <property type="term" value="P:carboxylic acid metabolic process"/>
    <property type="evidence" value="ECO:0007669"/>
    <property type="project" value="InterPro"/>
</dbReference>
<reference evidence="10 11" key="1">
    <citation type="journal article" date="2016" name="Nat. Commun.">
        <title>Microbial interactions lead to rapid micro-scale successions on model marine particles.</title>
        <authorList>
            <person name="Datta M.S."/>
            <person name="Sliwerska E."/>
            <person name="Gore J."/>
            <person name="Polz M.F."/>
            <person name="Cordero O.X."/>
        </authorList>
    </citation>
    <scope>NUCLEOTIDE SEQUENCE [LARGE SCALE GENOMIC DNA]</scope>
    <source>
        <strain evidence="10 11">4G03</strain>
    </source>
</reference>
<dbReference type="InterPro" id="IPR040442">
    <property type="entry name" value="Pyrv_kinase-like_dom_sf"/>
</dbReference>
<dbReference type="InterPro" id="IPR039556">
    <property type="entry name" value="ICL/PEPM"/>
</dbReference>
<dbReference type="CDD" id="cd00377">
    <property type="entry name" value="ICL_PEPM"/>
    <property type="match status" value="1"/>
</dbReference>
<dbReference type="Gene3D" id="3.20.20.60">
    <property type="entry name" value="Phosphoenolpyruvate-binding domains"/>
    <property type="match status" value="1"/>
</dbReference>
<keyword evidence="2 10" id="KW-0456">Lyase</keyword>
<gene>
    <name evidence="10" type="ORF">CSC81_13275</name>
    <name evidence="9" type="ORF">Q8W23_11955</name>
</gene>
<evidence type="ECO:0000256" key="6">
    <source>
        <dbReference type="PIRSR" id="PIRSR001362-1"/>
    </source>
</evidence>
<dbReference type="SUPFAM" id="SSF51621">
    <property type="entry name" value="Phosphoenolpyruvate/pyruvate domain"/>
    <property type="match status" value="1"/>
</dbReference>
<dbReference type="PANTHER" id="PTHR21631:SF3">
    <property type="entry name" value="BIFUNCTIONAL GLYOXYLATE CYCLE PROTEIN"/>
    <property type="match status" value="1"/>
</dbReference>
<sequence length="543" mass="60768">MKNLAHANYSSALQTVKELKKKFGSTWRSVSPENAARMVAQNRFKTGLDIARYTAAIMRKDMAAYDADPSNYTQSLGCWHGFVAQQKMIAVKKHHKTTSKRYLYLSGWMVAALRSEFGPLPDQSMHEKTAVPALIEEIYDFLRQADAIELNDLFRRLENGEDVQNEIDNFETHIVPIIADIDAGFGNEEATYLLAKKMIQAGACAIQIENQVSDAKQCGHQDGKVTVPHEDFIAKLNAIRYAFLELGIEDGVIVARTDSEGAGLTQKLPVSQEPGDLASQYLAFVEAEEITIEEAREDDVLLKRGGKLVRPVRLANGLYKFREGTNIDRVVLDCITSLQNGADLLWIETPTPHVGQIANMVNRVRAVVPNAKLVYNNSPSFNWTLNFRNQAYDEMVMQGYDVSIYDRNNLMDVAYDGSQLCQLADEKIRTFQIDGAREAGIFHHLITLPTYHTTALHMNDLTEGYFGEDGMLAYVKGVQRQEIRKGVSCVKHQRMAGSDLGDDHKTFFAGDKALKASGEKNTANQFETKNENKVELQKESVVA</sequence>
<dbReference type="InterPro" id="IPR006254">
    <property type="entry name" value="Isocitrate_lyase"/>
</dbReference>
<evidence type="ECO:0000313" key="12">
    <source>
        <dbReference type="Proteomes" id="UP001242342"/>
    </source>
</evidence>
<dbReference type="PIRSF" id="PIRSF001362">
    <property type="entry name" value="Isocit_lyase"/>
    <property type="match status" value="1"/>
</dbReference>
<accession>A0A2G1BRY8</accession>
<dbReference type="Pfam" id="PF00463">
    <property type="entry name" value="ICL"/>
    <property type="match status" value="3"/>
</dbReference>
<dbReference type="GO" id="GO:0046872">
    <property type="term" value="F:metal ion binding"/>
    <property type="evidence" value="ECO:0007669"/>
    <property type="project" value="UniProtKB-KW"/>
</dbReference>
<dbReference type="Proteomes" id="UP001242342">
    <property type="component" value="Unassembled WGS sequence"/>
</dbReference>
<dbReference type="EMBL" id="PDUU01000013">
    <property type="protein sequence ID" value="PHN96694.1"/>
    <property type="molecule type" value="Genomic_DNA"/>
</dbReference>
<dbReference type="EMBL" id="JAUYVU010000009">
    <property type="protein sequence ID" value="MDP2542190.1"/>
    <property type="molecule type" value="Genomic_DNA"/>
</dbReference>